<sequence length="119" mass="14381">MIPGMGRPHWKYIHRKLCGMDIFSSRIHIPDIHSVEEEQHWSILQVRLRLSVYQSCSVFKSDPSQSYFFFFDAYLPPECPHPFDRKSFKPSFFQQIFKLLPFEAAEYRQFGIMLYHLRF</sequence>
<protein>
    <submittedName>
        <fullName evidence="1">Uncharacterized protein</fullName>
    </submittedName>
</protein>
<dbReference type="EMBL" id="RRYP01034766">
    <property type="protein sequence ID" value="TNV70624.1"/>
    <property type="molecule type" value="Genomic_DNA"/>
</dbReference>
<dbReference type="Proteomes" id="UP000785679">
    <property type="component" value="Unassembled WGS sequence"/>
</dbReference>
<comment type="caution">
    <text evidence="1">The sequence shown here is derived from an EMBL/GenBank/DDBJ whole genome shotgun (WGS) entry which is preliminary data.</text>
</comment>
<organism evidence="1 2">
    <name type="scientific">Halteria grandinella</name>
    <dbReference type="NCBI Taxonomy" id="5974"/>
    <lineage>
        <taxon>Eukaryota</taxon>
        <taxon>Sar</taxon>
        <taxon>Alveolata</taxon>
        <taxon>Ciliophora</taxon>
        <taxon>Intramacronucleata</taxon>
        <taxon>Spirotrichea</taxon>
        <taxon>Stichotrichia</taxon>
        <taxon>Sporadotrichida</taxon>
        <taxon>Halteriidae</taxon>
        <taxon>Halteria</taxon>
    </lineage>
</organism>
<proteinExistence type="predicted"/>
<keyword evidence="2" id="KW-1185">Reference proteome</keyword>
<evidence type="ECO:0000313" key="1">
    <source>
        <dbReference type="EMBL" id="TNV70624.1"/>
    </source>
</evidence>
<name>A0A8J8STX5_HALGN</name>
<dbReference type="AlphaFoldDB" id="A0A8J8STX5"/>
<reference evidence="1" key="1">
    <citation type="submission" date="2019-06" db="EMBL/GenBank/DDBJ databases">
        <authorList>
            <person name="Zheng W."/>
        </authorList>
    </citation>
    <scope>NUCLEOTIDE SEQUENCE</scope>
    <source>
        <strain evidence="1">QDHG01</strain>
    </source>
</reference>
<evidence type="ECO:0000313" key="2">
    <source>
        <dbReference type="Proteomes" id="UP000785679"/>
    </source>
</evidence>
<gene>
    <name evidence="1" type="ORF">FGO68_gene2825</name>
</gene>
<accession>A0A8J8STX5</accession>